<comment type="caution">
    <text evidence="1">The sequence shown here is derived from an EMBL/GenBank/DDBJ whole genome shotgun (WGS) entry which is preliminary data.</text>
</comment>
<evidence type="ECO:0000313" key="1">
    <source>
        <dbReference type="EMBL" id="CAG8794337.1"/>
    </source>
</evidence>
<organism evidence="1 2">
    <name type="scientific">Cetraspora pellucida</name>
    <dbReference type="NCBI Taxonomy" id="1433469"/>
    <lineage>
        <taxon>Eukaryota</taxon>
        <taxon>Fungi</taxon>
        <taxon>Fungi incertae sedis</taxon>
        <taxon>Mucoromycota</taxon>
        <taxon>Glomeromycotina</taxon>
        <taxon>Glomeromycetes</taxon>
        <taxon>Diversisporales</taxon>
        <taxon>Gigasporaceae</taxon>
        <taxon>Cetraspora</taxon>
    </lineage>
</organism>
<protein>
    <submittedName>
        <fullName evidence="1">8908_t:CDS:1</fullName>
    </submittedName>
</protein>
<dbReference type="Proteomes" id="UP000789366">
    <property type="component" value="Unassembled WGS sequence"/>
</dbReference>
<feature type="non-terminal residue" evidence="1">
    <location>
        <position position="1"/>
    </location>
</feature>
<accession>A0ACA9RIM7</accession>
<sequence length="72" mass="8411">DLKCIGTEVEQSKFYSDSPEAKQVMYMFLDLQWTRWLNEGKPKLLTHINCPLTIQSSLSPTYQKDDKQEDAK</sequence>
<name>A0ACA9RIM7_9GLOM</name>
<keyword evidence="2" id="KW-1185">Reference proteome</keyword>
<evidence type="ECO:0000313" key="2">
    <source>
        <dbReference type="Proteomes" id="UP000789366"/>
    </source>
</evidence>
<dbReference type="EMBL" id="CAJVPW010072359">
    <property type="protein sequence ID" value="CAG8794337.1"/>
    <property type="molecule type" value="Genomic_DNA"/>
</dbReference>
<proteinExistence type="predicted"/>
<gene>
    <name evidence="1" type="ORF">SPELUC_LOCUS17515</name>
</gene>
<reference evidence="1" key="1">
    <citation type="submission" date="2021-06" db="EMBL/GenBank/DDBJ databases">
        <authorList>
            <person name="Kallberg Y."/>
            <person name="Tangrot J."/>
            <person name="Rosling A."/>
        </authorList>
    </citation>
    <scope>NUCLEOTIDE SEQUENCE</scope>
    <source>
        <strain evidence="1">28 12/20/2015</strain>
    </source>
</reference>
<feature type="non-terminal residue" evidence="1">
    <location>
        <position position="72"/>
    </location>
</feature>